<dbReference type="Pfam" id="PF01547">
    <property type="entry name" value="SBP_bac_1"/>
    <property type="match status" value="1"/>
</dbReference>
<accession>A0A1M5SLV4</accession>
<dbReference type="SUPFAM" id="SSF53850">
    <property type="entry name" value="Periplasmic binding protein-like II"/>
    <property type="match status" value="1"/>
</dbReference>
<keyword evidence="2" id="KW-1185">Reference proteome</keyword>
<dbReference type="OrthoDB" id="9795467at2"/>
<dbReference type="PANTHER" id="PTHR43649">
    <property type="entry name" value="ARABINOSE-BINDING PROTEIN-RELATED"/>
    <property type="match status" value="1"/>
</dbReference>
<dbReference type="InterPro" id="IPR050490">
    <property type="entry name" value="Bact_solute-bd_prot1"/>
</dbReference>
<evidence type="ECO:0000313" key="1">
    <source>
        <dbReference type="EMBL" id="SHH39485.1"/>
    </source>
</evidence>
<protein>
    <submittedName>
        <fullName evidence="1">ABC-type glycerol-3-phosphate transport system, substrate-binding protein</fullName>
    </submittedName>
</protein>
<organism evidence="1 2">
    <name type="scientific">Clostridium grantii DSM 8605</name>
    <dbReference type="NCBI Taxonomy" id="1121316"/>
    <lineage>
        <taxon>Bacteria</taxon>
        <taxon>Bacillati</taxon>
        <taxon>Bacillota</taxon>
        <taxon>Clostridia</taxon>
        <taxon>Eubacteriales</taxon>
        <taxon>Clostridiaceae</taxon>
        <taxon>Clostridium</taxon>
    </lineage>
</organism>
<reference evidence="1 2" key="1">
    <citation type="submission" date="2016-11" db="EMBL/GenBank/DDBJ databases">
        <authorList>
            <person name="Jaros S."/>
            <person name="Januszkiewicz K."/>
            <person name="Wedrychowicz H."/>
        </authorList>
    </citation>
    <scope>NUCLEOTIDE SEQUENCE [LARGE SCALE GENOMIC DNA]</scope>
    <source>
        <strain evidence="1 2">DSM 8605</strain>
    </source>
</reference>
<sequence>MKKTYIKNLVWFFIIAAVLMASAFYKIKLNNEKVSSEKDFEESVLNNKSIVRVWLPGDNTTSTRRYQIQKFNQNHDDIYIMFNTYGNDYNNLLELSLAADKGPDIMAYTSLGLINKGQIMNLEKSGINLDNFDPENFIYFIDTPIGVRIFENNVKFIWNKEIFKKAGLNPERGPRTWDEVMSYSEKIKEYDEDIVPFAFPFSNYEDFKLSVGEPSVSAGSIYTSFWDYEDQKYEFENSNRILSLYNEMYSSNFIDEEFFTKGRKDLRKDFYFGNTAMMISSFEDKWYFSNEIPLTFDLGISNLPVFNYYDEVKYYYMTGSNFLCINNAMVSKTEKEQNAIREVYNWFISEEVNRELLSKNLINSPLISDTSFKNYEYEEYNDNYKFKVETKDPSIFVTSVNNSKTLELASEAIIGEKTIEEVIGILNENFKEYYNNIRYDKNIFSESEK</sequence>
<dbReference type="InterPro" id="IPR006059">
    <property type="entry name" value="SBP"/>
</dbReference>
<name>A0A1M5SLV4_9CLOT</name>
<dbReference type="EMBL" id="FQXM01000004">
    <property type="protein sequence ID" value="SHH39485.1"/>
    <property type="molecule type" value="Genomic_DNA"/>
</dbReference>
<dbReference type="Gene3D" id="3.40.190.10">
    <property type="entry name" value="Periplasmic binding protein-like II"/>
    <property type="match status" value="1"/>
</dbReference>
<dbReference type="Proteomes" id="UP000184447">
    <property type="component" value="Unassembled WGS sequence"/>
</dbReference>
<dbReference type="STRING" id="1121316.SAMN02745207_01009"/>
<dbReference type="RefSeq" id="WP_073337336.1">
    <property type="nucleotide sequence ID" value="NZ_FQXM01000004.1"/>
</dbReference>
<gene>
    <name evidence="1" type="ORF">SAMN02745207_01009</name>
</gene>
<proteinExistence type="predicted"/>
<evidence type="ECO:0000313" key="2">
    <source>
        <dbReference type="Proteomes" id="UP000184447"/>
    </source>
</evidence>
<dbReference type="PANTHER" id="PTHR43649:SF12">
    <property type="entry name" value="DIACETYLCHITOBIOSE BINDING PROTEIN DASA"/>
    <property type="match status" value="1"/>
</dbReference>
<dbReference type="AlphaFoldDB" id="A0A1M5SLV4"/>